<proteinExistence type="predicted"/>
<dbReference type="STRING" id="1416801.SAMN05192553_104189"/>
<sequence length="234" mass="27004">MDLKAHYSRLHREALDRVRQEGFSYDPHLLDSTDTRKGLTLLLRPEEHLKAAFSGFVDAVRQVAPGHHGYPPSDMHLTLMPLITCYPEFRLEAIDIPAYRQLIAEALRDIPPIPVEFRGVFASASCLMVQGFPGNAYLEQSRENLRRLFKNSNLEQSLDKRYRLVTAHCTLVRFQKPLLDTEAAAVLAILERYQDRFFGCQHFKQVEFVCNDWYQRQKNVTLIESFVLLGKNPA</sequence>
<dbReference type="InterPro" id="IPR009097">
    <property type="entry name" value="Cyclic_Pdiesterase"/>
</dbReference>
<dbReference type="SUPFAM" id="SSF55144">
    <property type="entry name" value="LigT-like"/>
    <property type="match status" value="1"/>
</dbReference>
<dbReference type="OrthoDB" id="2326088at2"/>
<dbReference type="GO" id="GO:0016874">
    <property type="term" value="F:ligase activity"/>
    <property type="evidence" value="ECO:0007669"/>
    <property type="project" value="UniProtKB-KW"/>
</dbReference>
<evidence type="ECO:0000313" key="1">
    <source>
        <dbReference type="EMBL" id="SEJ47913.1"/>
    </source>
</evidence>
<evidence type="ECO:0000313" key="2">
    <source>
        <dbReference type="Proteomes" id="UP000199403"/>
    </source>
</evidence>
<dbReference type="Gene3D" id="3.90.1140.10">
    <property type="entry name" value="Cyclic phosphodiesterase"/>
    <property type="match status" value="1"/>
</dbReference>
<accession>A0A1H6Z2V7</accession>
<reference evidence="2" key="1">
    <citation type="submission" date="2016-10" db="EMBL/GenBank/DDBJ databases">
        <authorList>
            <person name="Varghese N."/>
            <person name="Submissions S."/>
        </authorList>
    </citation>
    <scope>NUCLEOTIDE SEQUENCE [LARGE SCALE GENOMIC DNA]</scope>
    <source>
        <strain evidence="2">IBRC-M 10761</strain>
    </source>
</reference>
<keyword evidence="2" id="KW-1185">Reference proteome</keyword>
<gene>
    <name evidence="1" type="ORF">SAMN05192553_104189</name>
</gene>
<dbReference type="Proteomes" id="UP000199403">
    <property type="component" value="Unassembled WGS sequence"/>
</dbReference>
<keyword evidence="1" id="KW-0436">Ligase</keyword>
<name>A0A1H6Z2V7_9BACT</name>
<dbReference type="EMBL" id="FNZH01000004">
    <property type="protein sequence ID" value="SEJ47913.1"/>
    <property type="molecule type" value="Genomic_DNA"/>
</dbReference>
<dbReference type="RefSeq" id="WP_092175383.1">
    <property type="nucleotide sequence ID" value="NZ_FNZH01000004.1"/>
</dbReference>
<dbReference type="AlphaFoldDB" id="A0A1H6Z2V7"/>
<organism evidence="1 2">
    <name type="scientific">Cyclobacterium xiamenense</name>
    <dbReference type="NCBI Taxonomy" id="1297121"/>
    <lineage>
        <taxon>Bacteria</taxon>
        <taxon>Pseudomonadati</taxon>
        <taxon>Bacteroidota</taxon>
        <taxon>Cytophagia</taxon>
        <taxon>Cytophagales</taxon>
        <taxon>Cyclobacteriaceae</taxon>
        <taxon>Cyclobacterium</taxon>
    </lineage>
</organism>
<protein>
    <submittedName>
        <fullName evidence="1">2'-5' RNA ligase superfamily protein</fullName>
    </submittedName>
</protein>